<dbReference type="Proteomes" id="UP000776983">
    <property type="component" value="Unassembled WGS sequence"/>
</dbReference>
<dbReference type="InterPro" id="IPR058625">
    <property type="entry name" value="MdtA-like_BSH"/>
</dbReference>
<reference evidence="6 7" key="1">
    <citation type="submission" date="2020-07" db="EMBL/GenBank/DDBJ databases">
        <title>Pusillimonas sp. nov., isolated from poultry manure in Taiwan.</title>
        <authorList>
            <person name="Lin S.-Y."/>
            <person name="Tang Y.-S."/>
            <person name="Young C.-C."/>
        </authorList>
    </citation>
    <scope>NUCLEOTIDE SEQUENCE [LARGE SCALE GENOMIC DNA]</scope>
    <source>
        <strain evidence="6 7">CC-YST705</strain>
    </source>
</reference>
<accession>A0ABS8CCC2</accession>
<dbReference type="Gene3D" id="1.10.287.470">
    <property type="entry name" value="Helix hairpin bin"/>
    <property type="match status" value="1"/>
</dbReference>
<evidence type="ECO:0000313" key="6">
    <source>
        <dbReference type="EMBL" id="MCB5363672.1"/>
    </source>
</evidence>
<dbReference type="InterPro" id="IPR058624">
    <property type="entry name" value="MdtA-like_HH"/>
</dbReference>
<dbReference type="EMBL" id="JACDXW010000003">
    <property type="protein sequence ID" value="MCB5363672.1"/>
    <property type="molecule type" value="Genomic_DNA"/>
</dbReference>
<evidence type="ECO:0000259" key="2">
    <source>
        <dbReference type="Pfam" id="PF25876"/>
    </source>
</evidence>
<dbReference type="Gene3D" id="2.40.420.20">
    <property type="match status" value="1"/>
</dbReference>
<protein>
    <submittedName>
        <fullName evidence="6">Efflux RND transporter periplasmic adaptor subunit</fullName>
    </submittedName>
</protein>
<dbReference type="SUPFAM" id="SSF111369">
    <property type="entry name" value="HlyD-like secretion proteins"/>
    <property type="match status" value="1"/>
</dbReference>
<dbReference type="Gene3D" id="2.40.30.170">
    <property type="match status" value="1"/>
</dbReference>
<feature type="domain" description="Multidrug resistance protein MdtA-like alpha-helical hairpin" evidence="2">
    <location>
        <begin position="117"/>
        <end position="176"/>
    </location>
</feature>
<dbReference type="NCBIfam" id="TIGR01730">
    <property type="entry name" value="RND_mfp"/>
    <property type="match status" value="1"/>
</dbReference>
<dbReference type="Pfam" id="PF25954">
    <property type="entry name" value="Beta-barrel_RND_2"/>
    <property type="match status" value="1"/>
</dbReference>
<evidence type="ECO:0000313" key="7">
    <source>
        <dbReference type="Proteomes" id="UP000776983"/>
    </source>
</evidence>
<dbReference type="Pfam" id="PF25876">
    <property type="entry name" value="HH_MFP_RND"/>
    <property type="match status" value="1"/>
</dbReference>
<evidence type="ECO:0000259" key="5">
    <source>
        <dbReference type="Pfam" id="PF25989"/>
    </source>
</evidence>
<dbReference type="InterPro" id="IPR058637">
    <property type="entry name" value="YknX-like_C"/>
</dbReference>
<feature type="domain" description="YknX-like C-terminal permuted SH3-like" evidence="5">
    <location>
        <begin position="293"/>
        <end position="360"/>
    </location>
</feature>
<evidence type="ECO:0000256" key="1">
    <source>
        <dbReference type="ARBA" id="ARBA00009477"/>
    </source>
</evidence>
<dbReference type="Gene3D" id="2.40.50.100">
    <property type="match status" value="1"/>
</dbReference>
<sequence length="371" mass="38975">MKLSNFVWLIALAAGVGLGVAGSRWLASPSAVPAEAAPAAAQAPAPGTTQQAEPRTVEVAKVQVMHLPRSVSAVGSLRSEDSVVLRPEVAGRIANIHFHEGQPVKKGDAVVSLDDSVLRAQLQQAQASLNLAASQHRRSAELSRQGFISQQARDEAASQLQLQQAAVALAKAQLEKTAILAPFDGLIGLRNVSVGEYVAPGTDLVPLESIDPLQVDFRVPEQYLGQVQAGLKLVLHFDALPGVEREGAVGAISPAVDVAGRSILLRANVDNPDHLLRPGMFARVQLRFNDAQVLSVPEAALAPVGQTQYVYRVQDGRVERVAVELGQRQAGRAEITAGLREGDEVVVAGVQKVVDGQPVRAVPAGSAVAGD</sequence>
<organism evidence="6 7">
    <name type="scientific">Mesopusillimonas faecipullorum</name>
    <dbReference type="NCBI Taxonomy" id="2755040"/>
    <lineage>
        <taxon>Bacteria</taxon>
        <taxon>Pseudomonadati</taxon>
        <taxon>Pseudomonadota</taxon>
        <taxon>Betaproteobacteria</taxon>
        <taxon>Burkholderiales</taxon>
        <taxon>Alcaligenaceae</taxon>
        <taxon>Mesopusillimonas</taxon>
    </lineage>
</organism>
<feature type="domain" description="CusB-like beta-barrel" evidence="4">
    <location>
        <begin position="215"/>
        <end position="287"/>
    </location>
</feature>
<name>A0ABS8CCC2_9BURK</name>
<keyword evidence="7" id="KW-1185">Reference proteome</keyword>
<dbReference type="RefSeq" id="WP_226954046.1">
    <property type="nucleotide sequence ID" value="NZ_JACDXW010000003.1"/>
</dbReference>
<comment type="caution">
    <text evidence="6">The sequence shown here is derived from an EMBL/GenBank/DDBJ whole genome shotgun (WGS) entry which is preliminary data.</text>
</comment>
<evidence type="ECO:0000259" key="4">
    <source>
        <dbReference type="Pfam" id="PF25954"/>
    </source>
</evidence>
<proteinExistence type="inferred from homology"/>
<dbReference type="InterPro" id="IPR006143">
    <property type="entry name" value="RND_pump_MFP"/>
</dbReference>
<dbReference type="InterPro" id="IPR058792">
    <property type="entry name" value="Beta-barrel_RND_2"/>
</dbReference>
<dbReference type="Pfam" id="PF25917">
    <property type="entry name" value="BSH_RND"/>
    <property type="match status" value="1"/>
</dbReference>
<feature type="domain" description="Multidrug resistance protein MdtA-like barrel-sandwich hybrid" evidence="3">
    <location>
        <begin position="83"/>
        <end position="202"/>
    </location>
</feature>
<dbReference type="PANTHER" id="PTHR30469">
    <property type="entry name" value="MULTIDRUG RESISTANCE PROTEIN MDTA"/>
    <property type="match status" value="1"/>
</dbReference>
<dbReference type="PANTHER" id="PTHR30469:SF15">
    <property type="entry name" value="HLYD FAMILY OF SECRETION PROTEINS"/>
    <property type="match status" value="1"/>
</dbReference>
<gene>
    <name evidence="6" type="ORF">H0484_07910</name>
</gene>
<dbReference type="Pfam" id="PF25989">
    <property type="entry name" value="YknX_C"/>
    <property type="match status" value="1"/>
</dbReference>
<evidence type="ECO:0000259" key="3">
    <source>
        <dbReference type="Pfam" id="PF25917"/>
    </source>
</evidence>
<comment type="similarity">
    <text evidence="1">Belongs to the membrane fusion protein (MFP) (TC 8.A.1) family.</text>
</comment>